<evidence type="ECO:0000256" key="3">
    <source>
        <dbReference type="SAM" id="MobiDB-lite"/>
    </source>
</evidence>
<evidence type="ECO:0000259" key="5">
    <source>
        <dbReference type="PROSITE" id="PS51782"/>
    </source>
</evidence>
<feature type="domain" description="LysM" evidence="5">
    <location>
        <begin position="188"/>
        <end position="236"/>
    </location>
</feature>
<organism evidence="6 7">
    <name type="scientific">Citricoccus zhacaiensis</name>
    <dbReference type="NCBI Taxonomy" id="489142"/>
    <lineage>
        <taxon>Bacteria</taxon>
        <taxon>Bacillati</taxon>
        <taxon>Actinomycetota</taxon>
        <taxon>Actinomycetes</taxon>
        <taxon>Micrococcales</taxon>
        <taxon>Micrococcaceae</taxon>
        <taxon>Citricoccus</taxon>
    </lineage>
</organism>
<dbReference type="SMART" id="SM00257">
    <property type="entry name" value="LysM"/>
    <property type="match status" value="1"/>
</dbReference>
<dbReference type="Gene3D" id="1.10.530.10">
    <property type="match status" value="1"/>
</dbReference>
<dbReference type="InterPro" id="IPR006311">
    <property type="entry name" value="TAT_signal"/>
</dbReference>
<evidence type="ECO:0000313" key="7">
    <source>
        <dbReference type="Proteomes" id="UP000642509"/>
    </source>
</evidence>
<dbReference type="PROSITE" id="PS51318">
    <property type="entry name" value="TAT"/>
    <property type="match status" value="1"/>
</dbReference>
<dbReference type="RefSeq" id="WP_188805558.1">
    <property type="nucleotide sequence ID" value="NZ_BAAAOU010000005.1"/>
</dbReference>
<dbReference type="CDD" id="cd13925">
    <property type="entry name" value="RPF"/>
    <property type="match status" value="1"/>
</dbReference>
<dbReference type="PROSITE" id="PS51782">
    <property type="entry name" value="LYSM"/>
    <property type="match status" value="1"/>
</dbReference>
<name>A0ABQ2LY52_9MICC</name>
<dbReference type="Gene3D" id="3.10.350.10">
    <property type="entry name" value="LysM domain"/>
    <property type="match status" value="1"/>
</dbReference>
<comment type="caution">
    <text evidence="6">The sequence shown here is derived from an EMBL/GenBank/DDBJ whole genome shotgun (WGS) entry which is preliminary data.</text>
</comment>
<proteinExistence type="inferred from homology"/>
<dbReference type="SUPFAM" id="SSF54106">
    <property type="entry name" value="LysM domain"/>
    <property type="match status" value="1"/>
</dbReference>
<keyword evidence="4" id="KW-0732">Signal</keyword>
<dbReference type="InterPro" id="IPR010618">
    <property type="entry name" value="RPF"/>
</dbReference>
<comment type="similarity">
    <text evidence="1">Belongs to the transglycosylase family. Rpf subfamily.</text>
</comment>
<dbReference type="InterPro" id="IPR052196">
    <property type="entry name" value="Bact_Kbp"/>
</dbReference>
<evidence type="ECO:0000313" key="6">
    <source>
        <dbReference type="EMBL" id="GGO44432.1"/>
    </source>
</evidence>
<dbReference type="Proteomes" id="UP000642509">
    <property type="component" value="Unassembled WGS sequence"/>
</dbReference>
<feature type="signal peptide" evidence="4">
    <location>
        <begin position="1"/>
        <end position="42"/>
    </location>
</feature>
<accession>A0ABQ2LY52</accession>
<gene>
    <name evidence="6" type="ORF">GCM10010977_14770</name>
</gene>
<dbReference type="NCBIfam" id="NF046106">
    <property type="entry name" value="ResusProRpf"/>
    <property type="match status" value="1"/>
</dbReference>
<evidence type="ECO:0000256" key="4">
    <source>
        <dbReference type="SAM" id="SignalP"/>
    </source>
</evidence>
<protein>
    <submittedName>
        <fullName evidence="6">Transglycosylase</fullName>
    </submittedName>
</protein>
<evidence type="ECO:0000256" key="1">
    <source>
        <dbReference type="ARBA" id="ARBA00010830"/>
    </source>
</evidence>
<dbReference type="EMBL" id="BMLQ01000004">
    <property type="protein sequence ID" value="GGO44432.1"/>
    <property type="molecule type" value="Genomic_DNA"/>
</dbReference>
<dbReference type="SUPFAM" id="SSF53955">
    <property type="entry name" value="Lysozyme-like"/>
    <property type="match status" value="1"/>
</dbReference>
<dbReference type="Pfam" id="PF06737">
    <property type="entry name" value="Transglycosylas"/>
    <property type="match status" value="1"/>
</dbReference>
<dbReference type="PANTHER" id="PTHR34700">
    <property type="entry name" value="POTASSIUM BINDING PROTEIN KBP"/>
    <property type="match status" value="1"/>
</dbReference>
<evidence type="ECO:0000256" key="2">
    <source>
        <dbReference type="ARBA" id="ARBA00022801"/>
    </source>
</evidence>
<dbReference type="InterPro" id="IPR036779">
    <property type="entry name" value="LysM_dom_sf"/>
</dbReference>
<keyword evidence="7" id="KW-1185">Reference proteome</keyword>
<reference evidence="7" key="1">
    <citation type="journal article" date="2019" name="Int. J. Syst. Evol. Microbiol.">
        <title>The Global Catalogue of Microorganisms (GCM) 10K type strain sequencing project: providing services to taxonomists for standard genome sequencing and annotation.</title>
        <authorList>
            <consortium name="The Broad Institute Genomics Platform"/>
            <consortium name="The Broad Institute Genome Sequencing Center for Infectious Disease"/>
            <person name="Wu L."/>
            <person name="Ma J."/>
        </authorList>
    </citation>
    <scope>NUCLEOTIDE SEQUENCE [LARGE SCALE GENOMIC DNA]</scope>
    <source>
        <strain evidence="7">CGMCC 1.7064</strain>
    </source>
</reference>
<dbReference type="InterPro" id="IPR023346">
    <property type="entry name" value="Lysozyme-like_dom_sf"/>
</dbReference>
<feature type="chain" id="PRO_5047518024" evidence="4">
    <location>
        <begin position="43"/>
        <end position="238"/>
    </location>
</feature>
<keyword evidence="2" id="KW-0378">Hydrolase</keyword>
<feature type="compositionally biased region" description="Low complexity" evidence="3">
    <location>
        <begin position="161"/>
        <end position="172"/>
    </location>
</feature>
<dbReference type="CDD" id="cd00118">
    <property type="entry name" value="LysM"/>
    <property type="match status" value="1"/>
</dbReference>
<sequence length="238" mass="24282">MQKTSTASQSTRRTIIRRSAAGLAGVAVAGAGLTALSAPATAAPASSWDALAQCESGGNWSINTGNGYYGGLQFSPSSWSAAGGSGMPHQASKAEQIRVAENLLSMQGWGAWPACSAKLGLYGNGGSAEVTTQSAETSSQTQEAAPKAQAAPKAEKKQAEPKQQAPQQQAPVQEERASAVSPVEKSDETITVQAGDTLSKLAEAHGVEGGWEALYAANTDTVADANLIFVGQTLHLPA</sequence>
<dbReference type="Pfam" id="PF01476">
    <property type="entry name" value="LysM"/>
    <property type="match status" value="1"/>
</dbReference>
<dbReference type="PANTHER" id="PTHR34700:SF4">
    <property type="entry name" value="PHAGE-LIKE ELEMENT PBSX PROTEIN XKDP"/>
    <property type="match status" value="1"/>
</dbReference>
<dbReference type="InterPro" id="IPR018392">
    <property type="entry name" value="LysM"/>
</dbReference>
<feature type="region of interest" description="Disordered" evidence="3">
    <location>
        <begin position="126"/>
        <end position="190"/>
    </location>
</feature>
<feature type="compositionally biased region" description="Low complexity" evidence="3">
    <location>
        <begin position="127"/>
        <end position="152"/>
    </location>
</feature>